<reference evidence="1" key="1">
    <citation type="submission" date="2020-05" db="EMBL/GenBank/DDBJ databases">
        <title>Large-scale comparative analyses of tick genomes elucidate their genetic diversity and vector capacities.</title>
        <authorList>
            <person name="Jia N."/>
            <person name="Wang J."/>
            <person name="Shi W."/>
            <person name="Du L."/>
            <person name="Sun Y."/>
            <person name="Zhan W."/>
            <person name="Jiang J."/>
            <person name="Wang Q."/>
            <person name="Zhang B."/>
            <person name="Ji P."/>
            <person name="Sakyi L.B."/>
            <person name="Cui X."/>
            <person name="Yuan T."/>
            <person name="Jiang B."/>
            <person name="Yang W."/>
            <person name="Lam T.T.-Y."/>
            <person name="Chang Q."/>
            <person name="Ding S."/>
            <person name="Wang X."/>
            <person name="Zhu J."/>
            <person name="Ruan X."/>
            <person name="Zhao L."/>
            <person name="Wei J."/>
            <person name="Que T."/>
            <person name="Du C."/>
            <person name="Cheng J."/>
            <person name="Dai P."/>
            <person name="Han X."/>
            <person name="Huang E."/>
            <person name="Gao Y."/>
            <person name="Liu J."/>
            <person name="Shao H."/>
            <person name="Ye R."/>
            <person name="Li L."/>
            <person name="Wei W."/>
            <person name="Wang X."/>
            <person name="Wang C."/>
            <person name="Yang T."/>
            <person name="Huo Q."/>
            <person name="Li W."/>
            <person name="Guo W."/>
            <person name="Chen H."/>
            <person name="Zhou L."/>
            <person name="Ni X."/>
            <person name="Tian J."/>
            <person name="Zhou Y."/>
            <person name="Sheng Y."/>
            <person name="Liu T."/>
            <person name="Pan Y."/>
            <person name="Xia L."/>
            <person name="Li J."/>
            <person name="Zhao F."/>
            <person name="Cao W."/>
        </authorList>
    </citation>
    <scope>NUCLEOTIDE SEQUENCE</scope>
    <source>
        <strain evidence="1">Hyas-2018</strain>
    </source>
</reference>
<comment type="caution">
    <text evidence="1">The sequence shown here is derived from an EMBL/GenBank/DDBJ whole genome shotgun (WGS) entry which is preliminary data.</text>
</comment>
<evidence type="ECO:0000313" key="1">
    <source>
        <dbReference type="EMBL" id="KAH6929090.1"/>
    </source>
</evidence>
<keyword evidence="2" id="KW-1185">Reference proteome</keyword>
<gene>
    <name evidence="1" type="ORF">HPB50_023388</name>
</gene>
<name>A0ACB7S3M5_HYAAI</name>
<dbReference type="EMBL" id="CM023486">
    <property type="protein sequence ID" value="KAH6929090.1"/>
    <property type="molecule type" value="Genomic_DNA"/>
</dbReference>
<proteinExistence type="predicted"/>
<evidence type="ECO:0000313" key="2">
    <source>
        <dbReference type="Proteomes" id="UP000821845"/>
    </source>
</evidence>
<dbReference type="Proteomes" id="UP000821845">
    <property type="component" value="Chromosome 6"/>
</dbReference>
<organism evidence="1 2">
    <name type="scientific">Hyalomma asiaticum</name>
    <name type="common">Tick</name>
    <dbReference type="NCBI Taxonomy" id="266040"/>
    <lineage>
        <taxon>Eukaryota</taxon>
        <taxon>Metazoa</taxon>
        <taxon>Ecdysozoa</taxon>
        <taxon>Arthropoda</taxon>
        <taxon>Chelicerata</taxon>
        <taxon>Arachnida</taxon>
        <taxon>Acari</taxon>
        <taxon>Parasitiformes</taxon>
        <taxon>Ixodida</taxon>
        <taxon>Ixodoidea</taxon>
        <taxon>Ixodidae</taxon>
        <taxon>Hyalomminae</taxon>
        <taxon>Hyalomma</taxon>
    </lineage>
</organism>
<accession>A0ACB7S3M5</accession>
<sequence>MLEIALQKFNCLFSYAVRRHHCTGNVTTFIIFIAGGRFFVKPPPAAPRKDQTLGNVIISEAKDEKLEAHQVSALPFPFNNVSQFESVISHPVGSLWNPETSFRELTAPKVAAKIGQVIDPMDRDALIVKKKESVVDKLLKQKKAETKHKQQRMRWRKKK</sequence>
<protein>
    <submittedName>
        <fullName evidence="1">Uncharacterized protein</fullName>
    </submittedName>
</protein>